<evidence type="ECO:0000313" key="3">
    <source>
        <dbReference type="EMBL" id="MEV8466101.1"/>
    </source>
</evidence>
<evidence type="ECO:0000259" key="2">
    <source>
        <dbReference type="Pfam" id="PF13449"/>
    </source>
</evidence>
<name>A0ABV3L3N7_9RHOB</name>
<evidence type="ECO:0000313" key="4">
    <source>
        <dbReference type="Proteomes" id="UP001553161"/>
    </source>
</evidence>
<gene>
    <name evidence="3" type="ORF">AB0T83_04785</name>
</gene>
<dbReference type="InterPro" id="IPR019546">
    <property type="entry name" value="TAT_signal_bac_arc"/>
</dbReference>
<dbReference type="NCBIfam" id="TIGR01409">
    <property type="entry name" value="TAT_signal_seq"/>
    <property type="match status" value="1"/>
</dbReference>
<dbReference type="RefSeq" id="WP_366191905.1">
    <property type="nucleotide sequence ID" value="NZ_JBFBVU010000003.1"/>
</dbReference>
<sequence length="315" mass="34679">MTRTRRTFLKRCLPALAAAALLPAVAPVPQGVLIPAGELMLSMPSEPRFGGLSALELDQNGSAFISLSDRAVMFRGVLQREGGKLSGVTVTPAIDLTDTKGRTRISQGADTEGLAQVPDGVLYYSSEASHTVGVLDADTGVTRDLPPGDWLDVLQENSGFEALALDPRNRPIAIPERSGEWERPFPVFRFENKRWSVPYTLRRDGKFLPVGADLGPDGRLYLLERHYVPILGFASRIRSFAFTANGLTDEQLLLETFFGTHDNLEGLAVWADEAGDIRLTMVSDDNFRSVQRTEIVEYRLPAEWRDGLDCRTNCG</sequence>
<dbReference type="InterPro" id="IPR014567">
    <property type="entry name" value="UCP031900"/>
</dbReference>
<feature type="chain" id="PRO_5047379688" evidence="1">
    <location>
        <begin position="27"/>
        <end position="315"/>
    </location>
</feature>
<accession>A0ABV3L3N7</accession>
<protein>
    <submittedName>
        <fullName evidence="3">Esterase-like activity of phytase family protein</fullName>
    </submittedName>
</protein>
<comment type="caution">
    <text evidence="3">The sequence shown here is derived from an EMBL/GenBank/DDBJ whole genome shotgun (WGS) entry which is preliminary data.</text>
</comment>
<dbReference type="InterPro" id="IPR027372">
    <property type="entry name" value="Phytase-like_dom"/>
</dbReference>
<dbReference type="PROSITE" id="PS51318">
    <property type="entry name" value="TAT"/>
    <property type="match status" value="1"/>
</dbReference>
<dbReference type="SUPFAM" id="SSF101898">
    <property type="entry name" value="NHL repeat"/>
    <property type="match status" value="1"/>
</dbReference>
<dbReference type="Proteomes" id="UP001553161">
    <property type="component" value="Unassembled WGS sequence"/>
</dbReference>
<keyword evidence="1" id="KW-0732">Signal</keyword>
<dbReference type="Pfam" id="PF13449">
    <property type="entry name" value="Phytase-like"/>
    <property type="match status" value="1"/>
</dbReference>
<dbReference type="InterPro" id="IPR006311">
    <property type="entry name" value="TAT_signal"/>
</dbReference>
<dbReference type="PIRSF" id="PIRSF031900">
    <property type="entry name" value="UCP031900"/>
    <property type="match status" value="1"/>
</dbReference>
<reference evidence="3 4" key="1">
    <citation type="submission" date="2024-07" db="EMBL/GenBank/DDBJ databases">
        <authorList>
            <person name="Kang M."/>
        </authorList>
    </citation>
    <scope>NUCLEOTIDE SEQUENCE [LARGE SCALE GENOMIC DNA]</scope>
    <source>
        <strain evidence="3 4">DFM31</strain>
    </source>
</reference>
<feature type="domain" description="Phytase-like" evidence="2">
    <location>
        <begin position="48"/>
        <end position="287"/>
    </location>
</feature>
<proteinExistence type="predicted"/>
<keyword evidence="4" id="KW-1185">Reference proteome</keyword>
<organism evidence="3 4">
    <name type="scientific">Meridianimarinicoccus marinus</name>
    <dbReference type="NCBI Taxonomy" id="3231483"/>
    <lineage>
        <taxon>Bacteria</taxon>
        <taxon>Pseudomonadati</taxon>
        <taxon>Pseudomonadota</taxon>
        <taxon>Alphaproteobacteria</taxon>
        <taxon>Rhodobacterales</taxon>
        <taxon>Paracoccaceae</taxon>
        <taxon>Meridianimarinicoccus</taxon>
    </lineage>
</organism>
<dbReference type="EMBL" id="JBFBVU010000003">
    <property type="protein sequence ID" value="MEV8466101.1"/>
    <property type="molecule type" value="Genomic_DNA"/>
</dbReference>
<evidence type="ECO:0000256" key="1">
    <source>
        <dbReference type="SAM" id="SignalP"/>
    </source>
</evidence>
<feature type="signal peptide" evidence="1">
    <location>
        <begin position="1"/>
        <end position="26"/>
    </location>
</feature>